<dbReference type="RefSeq" id="WP_336602511.1">
    <property type="nucleotide sequence ID" value="NZ_JACFYJ010000143.1"/>
</dbReference>
<evidence type="ECO:0000313" key="9">
    <source>
        <dbReference type="Proteomes" id="UP001386437"/>
    </source>
</evidence>
<keyword evidence="9" id="KW-1185">Reference proteome</keyword>
<evidence type="ECO:0000256" key="5">
    <source>
        <dbReference type="RuleBase" id="RU362066"/>
    </source>
</evidence>
<keyword evidence="8" id="KW-0282">Flagellum</keyword>
<dbReference type="Proteomes" id="UP001386437">
    <property type="component" value="Unassembled WGS sequence"/>
</dbReference>
<evidence type="ECO:0000256" key="1">
    <source>
        <dbReference type="ARBA" id="ARBA00009764"/>
    </source>
</evidence>
<feature type="domain" description="Flagellar hook-associated protein 2 C-terminal" evidence="7">
    <location>
        <begin position="237"/>
        <end position="459"/>
    </location>
</feature>
<organism evidence="8 9">
    <name type="scientific">Paraburkholderia bengalensis</name>
    <dbReference type="NCBI Taxonomy" id="2747562"/>
    <lineage>
        <taxon>Bacteria</taxon>
        <taxon>Pseudomonadati</taxon>
        <taxon>Pseudomonadota</taxon>
        <taxon>Betaproteobacteria</taxon>
        <taxon>Burkholderiales</taxon>
        <taxon>Burkholderiaceae</taxon>
        <taxon>Paraburkholderia</taxon>
    </lineage>
</organism>
<dbReference type="InterPro" id="IPR040026">
    <property type="entry name" value="FliD"/>
</dbReference>
<evidence type="ECO:0000259" key="7">
    <source>
        <dbReference type="Pfam" id="PF07195"/>
    </source>
</evidence>
<proteinExistence type="inferred from homology"/>
<evidence type="ECO:0000256" key="2">
    <source>
        <dbReference type="ARBA" id="ARBA00011255"/>
    </source>
</evidence>
<comment type="caution">
    <text evidence="8">The sequence shown here is derived from an EMBL/GenBank/DDBJ whole genome shotgun (WGS) entry which is preliminary data.</text>
</comment>
<evidence type="ECO:0000256" key="4">
    <source>
        <dbReference type="ARBA" id="ARBA00023143"/>
    </source>
</evidence>
<comment type="function">
    <text evidence="5">Required for morphogenesis and for the elongation of the flagellar filament by facilitating polymerization of the flagellin monomers at the tip of growing filament. Forms a capping structure, which prevents flagellin subunits (transported through the central channel of the flagellum) from leaking out without polymerization at the distal end.</text>
</comment>
<dbReference type="InterPro" id="IPR010809">
    <property type="entry name" value="FliD_C"/>
</dbReference>
<feature type="domain" description="Flagellar hook-associated protein 2 N-terminal" evidence="6">
    <location>
        <begin position="31"/>
        <end position="134"/>
    </location>
</feature>
<keyword evidence="3" id="KW-0175">Coiled coil</keyword>
<keyword evidence="8" id="KW-0966">Cell projection</keyword>
<comment type="subunit">
    <text evidence="2 5">Homopentamer.</text>
</comment>
<keyword evidence="8" id="KW-0969">Cilium</keyword>
<evidence type="ECO:0000256" key="3">
    <source>
        <dbReference type="ARBA" id="ARBA00023054"/>
    </source>
</evidence>
<comment type="similarity">
    <text evidence="1 5">Belongs to the FliD family.</text>
</comment>
<evidence type="ECO:0000313" key="8">
    <source>
        <dbReference type="EMBL" id="MEI6002933.1"/>
    </source>
</evidence>
<name>A0ABU8J5W1_9BURK</name>
<dbReference type="EMBL" id="JACFYJ010000143">
    <property type="protein sequence ID" value="MEI6002933.1"/>
    <property type="molecule type" value="Genomic_DNA"/>
</dbReference>
<evidence type="ECO:0000259" key="6">
    <source>
        <dbReference type="Pfam" id="PF02465"/>
    </source>
</evidence>
<dbReference type="Pfam" id="PF07195">
    <property type="entry name" value="FliD_C"/>
    <property type="match status" value="1"/>
</dbReference>
<protein>
    <recommendedName>
        <fullName evidence="5">Flagellar hook-associated protein 2</fullName>
        <shortName evidence="5">HAP2</shortName>
    </recommendedName>
    <alternativeName>
        <fullName evidence="5">Flagellar cap protein</fullName>
    </alternativeName>
</protein>
<dbReference type="PANTHER" id="PTHR30288:SF0">
    <property type="entry name" value="FLAGELLAR HOOK-ASSOCIATED PROTEIN 2"/>
    <property type="match status" value="1"/>
</dbReference>
<keyword evidence="5" id="KW-0964">Secreted</keyword>
<keyword evidence="4 5" id="KW-0975">Bacterial flagellum</keyword>
<gene>
    <name evidence="8" type="primary">fliD</name>
    <name evidence="8" type="ORF">H3V53_39375</name>
</gene>
<dbReference type="InterPro" id="IPR003481">
    <property type="entry name" value="FliD_N"/>
</dbReference>
<reference evidence="8 9" key="1">
    <citation type="journal article" date="2022" name="Arch. Microbiol.">
        <title>Paraburkholderia bengalensis sp. nov. isolated from roots of Oryza sativa, IR64.</title>
        <authorList>
            <person name="Nag P."/>
            <person name="Mondal N."/>
            <person name="Sarkar J."/>
            <person name="Das S."/>
        </authorList>
    </citation>
    <scope>NUCLEOTIDE SEQUENCE [LARGE SCALE GENOMIC DNA]</scope>
    <source>
        <strain evidence="8 9">IR64_4_BI</strain>
    </source>
</reference>
<dbReference type="InterPro" id="IPR010810">
    <property type="entry name" value="Flagellin_hook_IN_motif"/>
</dbReference>
<sequence length="481" mass="47823">MTTTSTATSSSDITSLLQQAAQSIISGSTKSTLDVDSLVSALVTAKTAAQSSQIANKQNSDNAELSAIGKIKSALSSLQTALSGLSDGTALNQLAVAVTGAGGATTTGVTATATPGKGAVAGNYTLSVTNIATANKISSQAYATNASLGTGTLTIGVGTGSMQINVSSTDTLSSIANSINTSGSNPGVSASVITAADGQHLVLTSTKTGQANTVTVTAGAGVDAGLNTAAFTQVTPGKDAAFSIDGNNITSASNVITSALTGVSIDLSGASALSTQTISITNDTTASTKAINNFVTAYNAYISTETSLTWDPTQATGSQAGPLLGDSMTNTITNGLGGLVANGINVGGKTISLSSIGINLNHDGTLSVDSDALQTALTTNSTAVSAAFNTTNGIGQALNAFITTYTQTSGTIDQRTAALNKDLSNLSDQATQLTNYQSTLTTQYNAQFTALDTLMSQMANNTQYLNQLFGGGGVSGTLNSK</sequence>
<accession>A0ABU8J5W1</accession>
<comment type="subcellular location">
    <subcellularLocation>
        <location evidence="5">Secreted</location>
    </subcellularLocation>
    <subcellularLocation>
        <location evidence="5">Bacterial flagellum</location>
    </subcellularLocation>
</comment>
<dbReference type="PANTHER" id="PTHR30288">
    <property type="entry name" value="FLAGELLAR CAP/ASSEMBLY PROTEIN FLID"/>
    <property type="match status" value="1"/>
</dbReference>
<dbReference type="Pfam" id="PF02465">
    <property type="entry name" value="FliD_N"/>
    <property type="match status" value="1"/>
</dbReference>
<dbReference type="Pfam" id="PF07196">
    <property type="entry name" value="Flagellin_IN"/>
    <property type="match status" value="1"/>
</dbReference>